<dbReference type="Proteomes" id="UP001234178">
    <property type="component" value="Unassembled WGS sequence"/>
</dbReference>
<organism evidence="1 2">
    <name type="scientific">Daphnia magna</name>
    <dbReference type="NCBI Taxonomy" id="35525"/>
    <lineage>
        <taxon>Eukaryota</taxon>
        <taxon>Metazoa</taxon>
        <taxon>Ecdysozoa</taxon>
        <taxon>Arthropoda</taxon>
        <taxon>Crustacea</taxon>
        <taxon>Branchiopoda</taxon>
        <taxon>Diplostraca</taxon>
        <taxon>Cladocera</taxon>
        <taxon>Anomopoda</taxon>
        <taxon>Daphniidae</taxon>
        <taxon>Daphnia</taxon>
    </lineage>
</organism>
<gene>
    <name evidence="1" type="ORF">OUZ56_020018</name>
</gene>
<accession>A0ABQ9ZDA5</accession>
<evidence type="ECO:0000313" key="1">
    <source>
        <dbReference type="EMBL" id="KAK4010895.1"/>
    </source>
</evidence>
<protein>
    <submittedName>
        <fullName evidence="1">Uncharacterized protein</fullName>
    </submittedName>
</protein>
<name>A0ABQ9ZDA5_9CRUS</name>
<reference evidence="1 2" key="1">
    <citation type="journal article" date="2023" name="Nucleic Acids Res.">
        <title>The hologenome of Daphnia magna reveals possible DNA methylation and microbiome-mediated evolution of the host genome.</title>
        <authorList>
            <person name="Chaturvedi A."/>
            <person name="Li X."/>
            <person name="Dhandapani V."/>
            <person name="Marshall H."/>
            <person name="Kissane S."/>
            <person name="Cuenca-Cambronero M."/>
            <person name="Asole G."/>
            <person name="Calvet F."/>
            <person name="Ruiz-Romero M."/>
            <person name="Marangio P."/>
            <person name="Guigo R."/>
            <person name="Rago D."/>
            <person name="Mirbahai L."/>
            <person name="Eastwood N."/>
            <person name="Colbourne J.K."/>
            <person name="Zhou J."/>
            <person name="Mallon E."/>
            <person name="Orsini L."/>
        </authorList>
    </citation>
    <scope>NUCLEOTIDE SEQUENCE [LARGE SCALE GENOMIC DNA]</scope>
    <source>
        <strain evidence="1">LRV0_1</strain>
    </source>
</reference>
<comment type="caution">
    <text evidence="1">The sequence shown here is derived from an EMBL/GenBank/DDBJ whole genome shotgun (WGS) entry which is preliminary data.</text>
</comment>
<sequence length="263" mass="29692">MAIAGGTFIFELLVSGQRDPRRRDVVSGLFNGHHHLVQQLRPLRVYICESLRLGLLTNVSESLLLAGLLLSEASKGKEEFFFLVLHDDDYIFPNWKEEMEWEEGCTICVVRDEKKKNGEGAVGLGPREMTALGTDEEEEKTSLYGVGGGGYRFLFGLFTSSLCMFDDVRFTVNPHPAKIKSIRDVYHTMARDTQKFFLSCPFSVFLYCTTDEKKKSQPRISIQELFCQMKRMTSQEEIYYHGALLCSLVCVNVIVTEPGGGGM</sequence>
<evidence type="ECO:0000313" key="2">
    <source>
        <dbReference type="Proteomes" id="UP001234178"/>
    </source>
</evidence>
<dbReference type="EMBL" id="JAOYFB010000003">
    <property type="protein sequence ID" value="KAK4010895.1"/>
    <property type="molecule type" value="Genomic_DNA"/>
</dbReference>
<proteinExistence type="predicted"/>
<keyword evidence="2" id="KW-1185">Reference proteome</keyword>